<dbReference type="InterPro" id="IPR020568">
    <property type="entry name" value="Ribosomal_Su5_D2-typ_SF"/>
</dbReference>
<dbReference type="Pfam" id="PF14492">
    <property type="entry name" value="EFG_III"/>
    <property type="match status" value="1"/>
</dbReference>
<evidence type="ECO:0000256" key="7">
    <source>
        <dbReference type="SAM" id="Coils"/>
    </source>
</evidence>
<accession>A0ABW3H8V1</accession>
<dbReference type="InterPro" id="IPR027417">
    <property type="entry name" value="P-loop_NTPase"/>
</dbReference>
<comment type="function">
    <text evidence="6">Catalyzes the GTP-dependent ribosomal translocation step during translation elongation. During this step, the ribosome changes from the pre-translocational (PRE) to the post-translocational (POST) state as the newly formed A-site-bound peptidyl-tRNA and P-site-bound deacylated tRNA move to the P and E sites, respectively. Catalyzes the coordinated movement of the two tRNA molecules, the mRNA and conformational changes in the ribosome.</text>
</comment>
<keyword evidence="3 9" id="KW-0251">Elongation factor</keyword>
<keyword evidence="2" id="KW-0547">Nucleotide-binding</keyword>
<dbReference type="Pfam" id="PF00009">
    <property type="entry name" value="GTP_EFTU"/>
    <property type="match status" value="1"/>
</dbReference>
<dbReference type="Gene3D" id="3.30.70.870">
    <property type="entry name" value="Elongation Factor G (Translational Gtpase), domain 3"/>
    <property type="match status" value="1"/>
</dbReference>
<keyword evidence="4" id="KW-0648">Protein biosynthesis</keyword>
<dbReference type="NCBIfam" id="NF009379">
    <property type="entry name" value="PRK12740.1-3"/>
    <property type="match status" value="1"/>
</dbReference>
<evidence type="ECO:0000259" key="8">
    <source>
        <dbReference type="PROSITE" id="PS51722"/>
    </source>
</evidence>
<name>A0ABW3H8V1_9SPHN</name>
<dbReference type="Gene3D" id="3.40.50.300">
    <property type="entry name" value="P-loop containing nucleotide triphosphate hydrolases"/>
    <property type="match status" value="1"/>
</dbReference>
<evidence type="ECO:0000256" key="5">
    <source>
        <dbReference type="ARBA" id="ARBA00023134"/>
    </source>
</evidence>
<feature type="domain" description="Tr-type G" evidence="8">
    <location>
        <begin position="6"/>
        <end position="278"/>
    </location>
</feature>
<dbReference type="PANTHER" id="PTHR43261:SF7">
    <property type="entry name" value="ELONGATION FACTOR G-LIKE PROTEIN"/>
    <property type="match status" value="1"/>
</dbReference>
<dbReference type="Pfam" id="PF03764">
    <property type="entry name" value="EFG_IV"/>
    <property type="match status" value="1"/>
</dbReference>
<dbReference type="PROSITE" id="PS51722">
    <property type="entry name" value="G_TR_2"/>
    <property type="match status" value="1"/>
</dbReference>
<dbReference type="InterPro" id="IPR000795">
    <property type="entry name" value="T_Tr_GTP-bd_dom"/>
</dbReference>
<dbReference type="Gene3D" id="2.40.30.10">
    <property type="entry name" value="Translation factors"/>
    <property type="match status" value="1"/>
</dbReference>
<organism evidence="9 10">
    <name type="scientific">Sphingomonas canadensis</name>
    <dbReference type="NCBI Taxonomy" id="1219257"/>
    <lineage>
        <taxon>Bacteria</taxon>
        <taxon>Pseudomonadati</taxon>
        <taxon>Pseudomonadota</taxon>
        <taxon>Alphaproteobacteria</taxon>
        <taxon>Sphingomonadales</taxon>
        <taxon>Sphingomonadaceae</taxon>
        <taxon>Sphingomonas</taxon>
    </lineage>
</organism>
<dbReference type="SUPFAM" id="SSF54211">
    <property type="entry name" value="Ribosomal protein S5 domain 2-like"/>
    <property type="match status" value="1"/>
</dbReference>
<dbReference type="InterPro" id="IPR047872">
    <property type="entry name" value="EFG_IV"/>
</dbReference>
<dbReference type="SUPFAM" id="SSF54980">
    <property type="entry name" value="EF-G C-terminal domain-like"/>
    <property type="match status" value="2"/>
</dbReference>
<evidence type="ECO:0000256" key="2">
    <source>
        <dbReference type="ARBA" id="ARBA00022741"/>
    </source>
</evidence>
<keyword evidence="7" id="KW-0175">Coiled coil</keyword>
<dbReference type="Pfam" id="PF22042">
    <property type="entry name" value="EF-G_D2"/>
    <property type="match status" value="1"/>
</dbReference>
<dbReference type="InterPro" id="IPR053905">
    <property type="entry name" value="EF-G-like_DII"/>
</dbReference>
<comment type="caution">
    <text evidence="9">The sequence shown here is derived from an EMBL/GenBank/DDBJ whole genome shotgun (WGS) entry which is preliminary data.</text>
</comment>
<protein>
    <recommendedName>
        <fullName evidence="1">Elongation factor G</fullName>
    </recommendedName>
</protein>
<dbReference type="PANTHER" id="PTHR43261">
    <property type="entry name" value="TRANSLATION ELONGATION FACTOR G-RELATED"/>
    <property type="match status" value="1"/>
</dbReference>
<evidence type="ECO:0000256" key="4">
    <source>
        <dbReference type="ARBA" id="ARBA00022917"/>
    </source>
</evidence>
<dbReference type="Gene3D" id="3.30.70.240">
    <property type="match status" value="1"/>
</dbReference>
<keyword evidence="10" id="KW-1185">Reference proteome</keyword>
<dbReference type="CDD" id="cd01434">
    <property type="entry name" value="EFG_mtEFG1_IV"/>
    <property type="match status" value="1"/>
</dbReference>
<dbReference type="InterPro" id="IPR005517">
    <property type="entry name" value="Transl_elong_EFG/EF2_IV"/>
</dbReference>
<dbReference type="InterPro" id="IPR041095">
    <property type="entry name" value="EFG_II"/>
</dbReference>
<dbReference type="InterPro" id="IPR035649">
    <property type="entry name" value="EFG_V"/>
</dbReference>
<reference evidence="10" key="1">
    <citation type="journal article" date="2019" name="Int. J. Syst. Evol. Microbiol.">
        <title>The Global Catalogue of Microorganisms (GCM) 10K type strain sequencing project: providing services to taxonomists for standard genome sequencing and annotation.</title>
        <authorList>
            <consortium name="The Broad Institute Genomics Platform"/>
            <consortium name="The Broad Institute Genome Sequencing Center for Infectious Disease"/>
            <person name="Wu L."/>
            <person name="Ma J."/>
        </authorList>
    </citation>
    <scope>NUCLEOTIDE SEQUENCE [LARGE SCALE GENOMIC DNA]</scope>
    <source>
        <strain evidence="10">CCUG 62982</strain>
    </source>
</reference>
<dbReference type="SUPFAM" id="SSF50447">
    <property type="entry name" value="Translation proteins"/>
    <property type="match status" value="1"/>
</dbReference>
<evidence type="ECO:0000313" key="10">
    <source>
        <dbReference type="Proteomes" id="UP001596977"/>
    </source>
</evidence>
<evidence type="ECO:0000256" key="3">
    <source>
        <dbReference type="ARBA" id="ARBA00022768"/>
    </source>
</evidence>
<dbReference type="EMBL" id="JBHTJG010000008">
    <property type="protein sequence ID" value="MFD0947734.1"/>
    <property type="molecule type" value="Genomic_DNA"/>
</dbReference>
<dbReference type="RefSeq" id="WP_264945428.1">
    <property type="nucleotide sequence ID" value="NZ_JAPDRA010000008.1"/>
</dbReference>
<dbReference type="SMART" id="SM00889">
    <property type="entry name" value="EFG_IV"/>
    <property type="match status" value="1"/>
</dbReference>
<dbReference type="Gene3D" id="3.30.230.10">
    <property type="match status" value="1"/>
</dbReference>
<dbReference type="InterPro" id="IPR014721">
    <property type="entry name" value="Ribsml_uS5_D2-typ_fold_subgr"/>
</dbReference>
<dbReference type="CDD" id="cd03713">
    <property type="entry name" value="EFG_mtEFG_C"/>
    <property type="match status" value="1"/>
</dbReference>
<dbReference type="InterPro" id="IPR009000">
    <property type="entry name" value="Transl_B-barrel_sf"/>
</dbReference>
<dbReference type="GO" id="GO:0003746">
    <property type="term" value="F:translation elongation factor activity"/>
    <property type="evidence" value="ECO:0007669"/>
    <property type="project" value="UniProtKB-KW"/>
</dbReference>
<feature type="coiled-coil region" evidence="7">
    <location>
        <begin position="632"/>
        <end position="666"/>
    </location>
</feature>
<dbReference type="SUPFAM" id="SSF52540">
    <property type="entry name" value="P-loop containing nucleoside triphosphate hydrolases"/>
    <property type="match status" value="1"/>
</dbReference>
<dbReference type="Proteomes" id="UP001596977">
    <property type="component" value="Unassembled WGS sequence"/>
</dbReference>
<dbReference type="InterPro" id="IPR035647">
    <property type="entry name" value="EFG_III/V"/>
</dbReference>
<keyword evidence="5" id="KW-0342">GTP-binding</keyword>
<gene>
    <name evidence="9" type="ORF">ACFQ1E_15405</name>
</gene>
<evidence type="ECO:0000256" key="1">
    <source>
        <dbReference type="ARBA" id="ARBA00017872"/>
    </source>
</evidence>
<proteinExistence type="predicted"/>
<dbReference type="SMART" id="SM00838">
    <property type="entry name" value="EFG_C"/>
    <property type="match status" value="1"/>
</dbReference>
<evidence type="ECO:0000313" key="9">
    <source>
        <dbReference type="EMBL" id="MFD0947734.1"/>
    </source>
</evidence>
<dbReference type="Pfam" id="PF00679">
    <property type="entry name" value="EFG_C"/>
    <property type="match status" value="1"/>
</dbReference>
<dbReference type="InterPro" id="IPR000640">
    <property type="entry name" value="EFG_V-like"/>
</dbReference>
<evidence type="ECO:0000256" key="6">
    <source>
        <dbReference type="ARBA" id="ARBA00024731"/>
    </source>
</evidence>
<sequence>MKGTSHGTRAIALVGPAGAGKTSLAEALLFASGAIARQGQVAAGTSTGDASPEARARGGSTELNLMRLDFMGEDFVIADAPGSPGLAEDAAAAVLAADLALVVIDSDPARAALAEPVLRWLEGHRVPHAVFVNKIDQARGTIEELLEALQPMSAAALVARQIPIRRDGQVTGFVDLALERAFLYQSGRASQQVPIAADLREAETAARFHMLEQLADHDDALLEQLISDETPSLDTVCADITRETGAGLVVPVLFGSAVNGFGVRRLLKMLRHDAPTAEQTARRLGIEGPAAQVVKILHGSGVGRLAIARVFGGALNEGAELTGNAGKARSGALFTLQGAATAKVPRADPGDIVGIAKADSVHPGELLGLAGKPARGGVLIDPPVANCALAIAAQDHRDDVRLATALARLTEEDPALGWRQDEAARETLLLGASEDHLAIALERLRRRYGVAVAVRPPRVAYRESIRRPATQRGRHKKQSGGHGQYGDCVIEIRPLERGEGFRFEDRITGGAIPKQWIPAVEMGVRDAMARGPLGFPVVDVVVTLVDGSFHSVDSSELAFRTAGRMAMAEALAAAAPYLLEPVAQVTIRAPGSATSRITSAVAGRRGQMLGFAAAQGWSRWDEIALLLPEAELHGLEAELRSLSQGMARYEAKFDHLAEVAAKLAQEIARREQAAA</sequence>